<dbReference type="InterPro" id="IPR036264">
    <property type="entry name" value="Bact_exopeptidase_dim_dom"/>
</dbReference>
<dbReference type="InterPro" id="IPR050072">
    <property type="entry name" value="Peptidase_M20A"/>
</dbReference>
<dbReference type="Gene3D" id="3.40.630.10">
    <property type="entry name" value="Zn peptidases"/>
    <property type="match status" value="1"/>
</dbReference>
<dbReference type="InterPro" id="IPR002933">
    <property type="entry name" value="Peptidase_M20"/>
</dbReference>
<dbReference type="SUPFAM" id="SSF55031">
    <property type="entry name" value="Bacterial exopeptidase dimerisation domain"/>
    <property type="match status" value="1"/>
</dbReference>
<dbReference type="PANTHER" id="PTHR43808:SF32">
    <property type="entry name" value="ARGE_DAPE-RELATED DEACYLASE"/>
    <property type="match status" value="1"/>
</dbReference>
<dbReference type="SUPFAM" id="SSF53187">
    <property type="entry name" value="Zn-dependent exopeptidases"/>
    <property type="match status" value="1"/>
</dbReference>
<dbReference type="Pfam" id="PF01546">
    <property type="entry name" value="Peptidase_M20"/>
    <property type="match status" value="1"/>
</dbReference>
<sequence length="415" mass="44987">MEHQELDGLLAGLAQRDERVVELQSALTACKALGPDNGGRGELAKVRLITGWLEACGVRDLQRLDAPDERVPDGLRPNLVARLPGADSRTLWLFGHTDVVPPGDPAAWTSDPWQVRREGDWLYGRGVEDNQQAIVSMLLLAEELRRQEVTPALSLGLVFMADEESGSDYGLAHMLERSPELFRPEDLYIVPDAGSPRGDLIEVAEKSQLWLKVRTIGVQCHASTPHKGRNAFVAGADMVLACRQGLYAAFPQEDALFKPPCSTFVPSKHDANVPSVNILPGSDVFYLDCRLLPDVPQEAVLAEARRLAAAVAARHGVEITVDVEHAQPASAAPANSPVVRALERAVEQVYGVRARPVGIGGATVAALLRRKGLPAAVWACIQNTCHQPDERASISAARKDAQVFAHILMQRDAHA</sequence>
<keyword evidence="1" id="KW-0479">Metal-binding</keyword>
<organism evidence="4 5">
    <name type="scientific">Desulfovibrio porci</name>
    <dbReference type="NCBI Taxonomy" id="2605782"/>
    <lineage>
        <taxon>Bacteria</taxon>
        <taxon>Pseudomonadati</taxon>
        <taxon>Thermodesulfobacteriota</taxon>
        <taxon>Desulfovibrionia</taxon>
        <taxon>Desulfovibrionales</taxon>
        <taxon>Desulfovibrionaceae</taxon>
        <taxon>Desulfovibrio</taxon>
    </lineage>
</organism>
<gene>
    <name evidence="4" type="ORF">FYJ44_08925</name>
</gene>
<dbReference type="GO" id="GO:0016787">
    <property type="term" value="F:hydrolase activity"/>
    <property type="evidence" value="ECO:0007669"/>
    <property type="project" value="UniProtKB-KW"/>
</dbReference>
<reference evidence="4 5" key="1">
    <citation type="submission" date="2019-09" db="EMBL/GenBank/DDBJ databases">
        <title>In-depth cultivation of the pig gut microbiome towards novel bacterial diversity and tailored functional studies.</title>
        <authorList>
            <person name="Wylensek D."/>
            <person name="Hitch T.C.A."/>
            <person name="Clavel T."/>
        </authorList>
    </citation>
    <scope>NUCLEOTIDE SEQUENCE [LARGE SCALE GENOMIC DNA]</scope>
    <source>
        <strain evidence="4 5">PG-178-WT-4</strain>
    </source>
</reference>
<protein>
    <submittedName>
        <fullName evidence="4">M20 family metallo-hydrolase</fullName>
    </submittedName>
</protein>
<dbReference type="AlphaFoldDB" id="A0A6L5XLM9"/>
<evidence type="ECO:0000259" key="3">
    <source>
        <dbReference type="Pfam" id="PF07687"/>
    </source>
</evidence>
<evidence type="ECO:0000313" key="4">
    <source>
        <dbReference type="EMBL" id="MSS28154.1"/>
    </source>
</evidence>
<comment type="caution">
    <text evidence="4">The sequence shown here is derived from an EMBL/GenBank/DDBJ whole genome shotgun (WGS) entry which is preliminary data.</text>
</comment>
<evidence type="ECO:0000256" key="2">
    <source>
        <dbReference type="ARBA" id="ARBA00022801"/>
    </source>
</evidence>
<proteinExistence type="predicted"/>
<dbReference type="EMBL" id="VUMH01000008">
    <property type="protein sequence ID" value="MSS28154.1"/>
    <property type="molecule type" value="Genomic_DNA"/>
</dbReference>
<evidence type="ECO:0000313" key="5">
    <source>
        <dbReference type="Proteomes" id="UP000477488"/>
    </source>
</evidence>
<dbReference type="Pfam" id="PF07687">
    <property type="entry name" value="M20_dimer"/>
    <property type="match status" value="1"/>
</dbReference>
<accession>A0A6L5XLM9</accession>
<evidence type="ECO:0000256" key="1">
    <source>
        <dbReference type="ARBA" id="ARBA00022723"/>
    </source>
</evidence>
<keyword evidence="5" id="KW-1185">Reference proteome</keyword>
<keyword evidence="2 4" id="KW-0378">Hydrolase</keyword>
<dbReference type="Gene3D" id="3.30.70.360">
    <property type="match status" value="1"/>
</dbReference>
<dbReference type="GO" id="GO:0046872">
    <property type="term" value="F:metal ion binding"/>
    <property type="evidence" value="ECO:0007669"/>
    <property type="project" value="UniProtKB-KW"/>
</dbReference>
<dbReference type="InterPro" id="IPR011650">
    <property type="entry name" value="Peptidase_M20_dimer"/>
</dbReference>
<dbReference type="NCBIfam" id="NF010589">
    <property type="entry name" value="PRK13983.1"/>
    <property type="match status" value="1"/>
</dbReference>
<dbReference type="RefSeq" id="WP_154511294.1">
    <property type="nucleotide sequence ID" value="NZ_DBFWWU010000237.1"/>
</dbReference>
<dbReference type="PANTHER" id="PTHR43808">
    <property type="entry name" value="ACETYLORNITHINE DEACETYLASE"/>
    <property type="match status" value="1"/>
</dbReference>
<feature type="domain" description="Peptidase M20 dimerisation" evidence="3">
    <location>
        <begin position="204"/>
        <end position="313"/>
    </location>
</feature>
<name>A0A6L5XLM9_9BACT</name>
<dbReference type="Proteomes" id="UP000477488">
    <property type="component" value="Unassembled WGS sequence"/>
</dbReference>